<comment type="similarity">
    <text evidence="2">Belongs to the SusD family.</text>
</comment>
<dbReference type="EMBL" id="JH594606">
    <property type="protein sequence ID" value="EHQ02245.1"/>
    <property type="molecule type" value="Genomic_DNA"/>
</dbReference>
<evidence type="ECO:0000256" key="2">
    <source>
        <dbReference type="ARBA" id="ARBA00006275"/>
    </source>
</evidence>
<feature type="domain" description="SusD-like N-terminal" evidence="7">
    <location>
        <begin position="25"/>
        <end position="234"/>
    </location>
</feature>
<evidence type="ECO:0000259" key="6">
    <source>
        <dbReference type="Pfam" id="PF07980"/>
    </source>
</evidence>
<dbReference type="GO" id="GO:0009279">
    <property type="term" value="C:cell outer membrane"/>
    <property type="evidence" value="ECO:0007669"/>
    <property type="project" value="UniProtKB-SubCell"/>
</dbReference>
<dbReference type="Pfam" id="PF14322">
    <property type="entry name" value="SusD-like_3"/>
    <property type="match status" value="1"/>
</dbReference>
<keyword evidence="4" id="KW-0472">Membrane</keyword>
<keyword evidence="9" id="KW-1185">Reference proteome</keyword>
<dbReference type="InterPro" id="IPR033985">
    <property type="entry name" value="SusD-like_N"/>
</dbReference>
<dbReference type="OrthoDB" id="630434at2"/>
<keyword evidence="3" id="KW-0732">Signal</keyword>
<evidence type="ECO:0000259" key="7">
    <source>
        <dbReference type="Pfam" id="PF14322"/>
    </source>
</evidence>
<dbReference type="InterPro" id="IPR011990">
    <property type="entry name" value="TPR-like_helical_dom_sf"/>
</dbReference>
<evidence type="ECO:0000313" key="8">
    <source>
        <dbReference type="EMBL" id="EHQ02245.1"/>
    </source>
</evidence>
<proteinExistence type="inferred from homology"/>
<dbReference type="Proteomes" id="UP000003844">
    <property type="component" value="Unassembled WGS sequence"/>
</dbReference>
<name>H2BYU3_GILLR</name>
<reference evidence="9" key="1">
    <citation type="journal article" date="2012" name="Stand. Genomic Sci.">
        <title>Genome sequence of the Antarctic rhodopsins-containing flavobacterium Gillisia limnaea type strain (R-8282(T)).</title>
        <authorList>
            <person name="Riedel T."/>
            <person name="Held B."/>
            <person name="Nolan M."/>
            <person name="Lucas S."/>
            <person name="Lapidus A."/>
            <person name="Tice H."/>
            <person name="Del Rio T.G."/>
            <person name="Cheng J.F."/>
            <person name="Han C."/>
            <person name="Tapia R."/>
            <person name="Goodwin L.A."/>
            <person name="Pitluck S."/>
            <person name="Liolios K."/>
            <person name="Mavromatis K."/>
            <person name="Pagani I."/>
            <person name="Ivanova N."/>
            <person name="Mikhailova N."/>
            <person name="Pati A."/>
            <person name="Chen A."/>
            <person name="Palaniappan K."/>
            <person name="Land M."/>
            <person name="Rohde M."/>
            <person name="Tindall B.J."/>
            <person name="Detter J.C."/>
            <person name="Goker M."/>
            <person name="Bristow J."/>
            <person name="Eisen J.A."/>
            <person name="Markowitz V."/>
            <person name="Hugenholtz P."/>
            <person name="Kyrpides N.C."/>
            <person name="Klenk H.P."/>
            <person name="Woyke T."/>
        </authorList>
    </citation>
    <scope>NUCLEOTIDE SEQUENCE [LARGE SCALE GENOMIC DNA]</scope>
    <source>
        <strain evidence="9">DSM 15749 / LMG 21470 / R-8282</strain>
    </source>
</reference>
<comment type="subcellular location">
    <subcellularLocation>
        <location evidence="1">Cell outer membrane</location>
    </subcellularLocation>
</comment>
<evidence type="ECO:0000256" key="3">
    <source>
        <dbReference type="ARBA" id="ARBA00022729"/>
    </source>
</evidence>
<dbReference type="AlphaFoldDB" id="H2BYU3"/>
<feature type="domain" description="RagB/SusD" evidence="6">
    <location>
        <begin position="264"/>
        <end position="421"/>
    </location>
</feature>
<sequence length="458" mass="50690">MKSIKTLNLGILLMAFIFTGCDDNLDLEPEQDLTPEAALGSANNIQNLLVGAYDLAGQNEIFAGSYNLASELIANTGELAWRGTFQGPAEFNRKQITTGNGFVADYWITSYAVSNQANLILENLDKFEEEEEAARVEGEAKFLRAAVYFDLLRFFSLPYKAEGGNSQLGVPLVTTGVSDASQIEYPSRNTVEEGYNFVIQDLTDAISKLPGSNPIDDFYANKFAAEALLARVYLQQGNYQGALEASNNVIESNSYSLTGNFAGAFNNDGNSTEDIFAWQITTQDGVNDMNVFWATRKFGGRSLTGDVTIEEPYFAVFNDEEDDRSMFFYTGDDTGTFSTTKWQNQFANIPFLRLAEMYLIRAESNFRLGSSLGATPVEDINTLRNRAGALTLSSATLEDILEERKRELAFEGFALHDVKRLEQSIDGLPFDANSLVLPIPQREMDANLNLEQNPGYTN</sequence>
<evidence type="ECO:0000313" key="9">
    <source>
        <dbReference type="Proteomes" id="UP000003844"/>
    </source>
</evidence>
<dbReference type="SUPFAM" id="SSF48452">
    <property type="entry name" value="TPR-like"/>
    <property type="match status" value="1"/>
</dbReference>
<dbReference type="InterPro" id="IPR012944">
    <property type="entry name" value="SusD_RagB_dom"/>
</dbReference>
<dbReference type="STRING" id="865937.Gilli_1598"/>
<evidence type="ECO:0000256" key="5">
    <source>
        <dbReference type="ARBA" id="ARBA00023237"/>
    </source>
</evidence>
<dbReference type="Gene3D" id="1.25.40.390">
    <property type="match status" value="1"/>
</dbReference>
<dbReference type="HOGENOM" id="CLU_015553_3_5_10"/>
<organism evidence="8 9">
    <name type="scientific">Gillisia limnaea (strain DSM 15749 / LMG 21470 / R-8282)</name>
    <dbReference type="NCBI Taxonomy" id="865937"/>
    <lineage>
        <taxon>Bacteria</taxon>
        <taxon>Pseudomonadati</taxon>
        <taxon>Bacteroidota</taxon>
        <taxon>Flavobacteriia</taxon>
        <taxon>Flavobacteriales</taxon>
        <taxon>Flavobacteriaceae</taxon>
        <taxon>Gillisia</taxon>
    </lineage>
</organism>
<keyword evidence="5" id="KW-0998">Cell outer membrane</keyword>
<evidence type="ECO:0000256" key="1">
    <source>
        <dbReference type="ARBA" id="ARBA00004442"/>
    </source>
</evidence>
<dbReference type="eggNOG" id="COG0702">
    <property type="taxonomic scope" value="Bacteria"/>
</dbReference>
<gene>
    <name evidence="8" type="ORF">Gilli_1598</name>
</gene>
<dbReference type="Pfam" id="PF07980">
    <property type="entry name" value="SusD_RagB"/>
    <property type="match status" value="1"/>
</dbReference>
<evidence type="ECO:0000256" key="4">
    <source>
        <dbReference type="ARBA" id="ARBA00023136"/>
    </source>
</evidence>
<dbReference type="RefSeq" id="WP_006988557.1">
    <property type="nucleotide sequence ID" value="NZ_JH594606.1"/>
</dbReference>
<dbReference type="PROSITE" id="PS51257">
    <property type="entry name" value="PROKAR_LIPOPROTEIN"/>
    <property type="match status" value="1"/>
</dbReference>
<protein>
    <submittedName>
        <fullName evidence="8">RagB/SusD domain-containing protein</fullName>
    </submittedName>
</protein>
<accession>H2BYU3</accession>
<dbReference type="CDD" id="cd08977">
    <property type="entry name" value="SusD"/>
    <property type="match status" value="1"/>
</dbReference>